<proteinExistence type="predicted"/>
<dbReference type="PROSITE" id="PS50016">
    <property type="entry name" value="ZF_PHD_2"/>
    <property type="match status" value="1"/>
</dbReference>
<evidence type="ECO:0000313" key="9">
    <source>
        <dbReference type="Proteomes" id="UP000677228"/>
    </source>
</evidence>
<evidence type="ECO:0000256" key="5">
    <source>
        <dbReference type="SAM" id="MobiDB-lite"/>
    </source>
</evidence>
<dbReference type="InterPro" id="IPR013083">
    <property type="entry name" value="Znf_RING/FYVE/PHD"/>
</dbReference>
<dbReference type="EMBL" id="CAJNOK010033701">
    <property type="protein sequence ID" value="CAF1497038.1"/>
    <property type="molecule type" value="Genomic_DNA"/>
</dbReference>
<dbReference type="Proteomes" id="UP000677228">
    <property type="component" value="Unassembled WGS sequence"/>
</dbReference>
<dbReference type="EMBL" id="CAJOBA010055706">
    <property type="protein sequence ID" value="CAF4285999.1"/>
    <property type="molecule type" value="Genomic_DNA"/>
</dbReference>
<dbReference type="InterPro" id="IPR019786">
    <property type="entry name" value="Zinc_finger_PHD-type_CS"/>
</dbReference>
<evidence type="ECO:0000256" key="4">
    <source>
        <dbReference type="PROSITE-ProRule" id="PRU00146"/>
    </source>
</evidence>
<dbReference type="SUPFAM" id="SSF57903">
    <property type="entry name" value="FYVE/PHD zinc finger"/>
    <property type="match status" value="1"/>
</dbReference>
<evidence type="ECO:0000313" key="7">
    <source>
        <dbReference type="EMBL" id="CAF1497038.1"/>
    </source>
</evidence>
<keyword evidence="1" id="KW-0479">Metal-binding</keyword>
<gene>
    <name evidence="7" type="ORF">OVA965_LOCUS36766</name>
    <name evidence="8" type="ORF">TMI583_LOCUS37801</name>
</gene>
<accession>A0A8S2FKI5</accession>
<evidence type="ECO:0000256" key="2">
    <source>
        <dbReference type="ARBA" id="ARBA00022771"/>
    </source>
</evidence>
<feature type="non-terminal residue" evidence="7">
    <location>
        <position position="216"/>
    </location>
</feature>
<sequence>GNDSEGMDFDDNDACCRVCGYEADDDNELVQCSQCKSRYHCQCHEPALRHPPRSSNWVCNTCRTGSGAVVSDDKRLNRSRARGQTKKTHKQKGQRGRKRTNNVNEDISHAGRTTRSSRKKREISDEEEETQEQSVENETVQRRSSKRLRKSDPKPFVYKPRRVRIEKSTSSSEPENGNPVSEESENENDTYHSSDTTSENENDIENNNNRLEQSSM</sequence>
<dbReference type="InterPro" id="IPR011011">
    <property type="entry name" value="Znf_FYVE_PHD"/>
</dbReference>
<evidence type="ECO:0000256" key="1">
    <source>
        <dbReference type="ARBA" id="ARBA00022723"/>
    </source>
</evidence>
<dbReference type="GO" id="GO:0008270">
    <property type="term" value="F:zinc ion binding"/>
    <property type="evidence" value="ECO:0007669"/>
    <property type="project" value="UniProtKB-KW"/>
</dbReference>
<dbReference type="Pfam" id="PF00628">
    <property type="entry name" value="PHD"/>
    <property type="match status" value="1"/>
</dbReference>
<feature type="compositionally biased region" description="Polar residues" evidence="5">
    <location>
        <begin position="168"/>
        <end position="181"/>
    </location>
</feature>
<dbReference type="Proteomes" id="UP000682733">
    <property type="component" value="Unassembled WGS sequence"/>
</dbReference>
<evidence type="ECO:0000259" key="6">
    <source>
        <dbReference type="PROSITE" id="PS50016"/>
    </source>
</evidence>
<feature type="domain" description="PHD-type" evidence="6">
    <location>
        <begin position="13"/>
        <end position="65"/>
    </location>
</feature>
<dbReference type="AlphaFoldDB" id="A0A8S2FKI5"/>
<keyword evidence="3" id="KW-0862">Zinc</keyword>
<name>A0A8S2FKI5_9BILA</name>
<dbReference type="SMART" id="SM00249">
    <property type="entry name" value="PHD"/>
    <property type="match status" value="1"/>
</dbReference>
<protein>
    <recommendedName>
        <fullName evidence="6">PHD-type domain-containing protein</fullName>
    </recommendedName>
</protein>
<dbReference type="PROSITE" id="PS01359">
    <property type="entry name" value="ZF_PHD_1"/>
    <property type="match status" value="1"/>
</dbReference>
<dbReference type="InterPro" id="IPR019787">
    <property type="entry name" value="Znf_PHD-finger"/>
</dbReference>
<dbReference type="Gene3D" id="3.30.40.10">
    <property type="entry name" value="Zinc/RING finger domain, C3HC4 (zinc finger)"/>
    <property type="match status" value="1"/>
</dbReference>
<reference evidence="7" key="1">
    <citation type="submission" date="2021-02" db="EMBL/GenBank/DDBJ databases">
        <authorList>
            <person name="Nowell W R."/>
        </authorList>
    </citation>
    <scope>NUCLEOTIDE SEQUENCE</scope>
</reference>
<evidence type="ECO:0000256" key="3">
    <source>
        <dbReference type="ARBA" id="ARBA00022833"/>
    </source>
</evidence>
<dbReference type="InterPro" id="IPR001965">
    <property type="entry name" value="Znf_PHD"/>
</dbReference>
<comment type="caution">
    <text evidence="7">The sequence shown here is derived from an EMBL/GenBank/DDBJ whole genome shotgun (WGS) entry which is preliminary data.</text>
</comment>
<feature type="region of interest" description="Disordered" evidence="5">
    <location>
        <begin position="70"/>
        <end position="216"/>
    </location>
</feature>
<keyword evidence="2 4" id="KW-0863">Zinc-finger</keyword>
<evidence type="ECO:0000313" key="8">
    <source>
        <dbReference type="EMBL" id="CAF4285999.1"/>
    </source>
</evidence>
<feature type="compositionally biased region" description="Basic residues" evidence="5">
    <location>
        <begin position="77"/>
        <end position="100"/>
    </location>
</feature>
<dbReference type="CDD" id="cd15489">
    <property type="entry name" value="PHD_SF"/>
    <property type="match status" value="1"/>
</dbReference>
<organism evidence="7 9">
    <name type="scientific">Didymodactylos carnosus</name>
    <dbReference type="NCBI Taxonomy" id="1234261"/>
    <lineage>
        <taxon>Eukaryota</taxon>
        <taxon>Metazoa</taxon>
        <taxon>Spiralia</taxon>
        <taxon>Gnathifera</taxon>
        <taxon>Rotifera</taxon>
        <taxon>Eurotatoria</taxon>
        <taxon>Bdelloidea</taxon>
        <taxon>Philodinida</taxon>
        <taxon>Philodinidae</taxon>
        <taxon>Didymodactylos</taxon>
    </lineage>
</organism>